<reference evidence="1 2" key="1">
    <citation type="submission" date="2014-04" db="EMBL/GenBank/DDBJ databases">
        <authorList>
            <consortium name="DOE Joint Genome Institute"/>
            <person name="Kuo A."/>
            <person name="Ruytinx J."/>
            <person name="Rineau F."/>
            <person name="Colpaert J."/>
            <person name="Kohler A."/>
            <person name="Nagy L.G."/>
            <person name="Floudas D."/>
            <person name="Copeland A."/>
            <person name="Barry K.W."/>
            <person name="Cichocki N."/>
            <person name="Veneault-Fourrey C."/>
            <person name="LaButti K."/>
            <person name="Lindquist E.A."/>
            <person name="Lipzen A."/>
            <person name="Lundell T."/>
            <person name="Morin E."/>
            <person name="Murat C."/>
            <person name="Sun H."/>
            <person name="Tunlid A."/>
            <person name="Henrissat B."/>
            <person name="Grigoriev I.V."/>
            <person name="Hibbett D.S."/>
            <person name="Martin F."/>
            <person name="Nordberg H.P."/>
            <person name="Cantor M.N."/>
            <person name="Hua S.X."/>
        </authorList>
    </citation>
    <scope>NUCLEOTIDE SEQUENCE [LARGE SCALE GENOMIC DNA]</scope>
    <source>
        <strain evidence="1 2">UH-Slu-Lm8-n1</strain>
    </source>
</reference>
<reference evidence="2" key="2">
    <citation type="submission" date="2015-01" db="EMBL/GenBank/DDBJ databases">
        <title>Evolutionary Origins and Diversification of the Mycorrhizal Mutualists.</title>
        <authorList>
            <consortium name="DOE Joint Genome Institute"/>
            <consortium name="Mycorrhizal Genomics Consortium"/>
            <person name="Kohler A."/>
            <person name="Kuo A."/>
            <person name="Nagy L.G."/>
            <person name="Floudas D."/>
            <person name="Copeland A."/>
            <person name="Barry K.W."/>
            <person name="Cichocki N."/>
            <person name="Veneault-Fourrey C."/>
            <person name="LaButti K."/>
            <person name="Lindquist E.A."/>
            <person name="Lipzen A."/>
            <person name="Lundell T."/>
            <person name="Morin E."/>
            <person name="Murat C."/>
            <person name="Riley R."/>
            <person name="Ohm R."/>
            <person name="Sun H."/>
            <person name="Tunlid A."/>
            <person name="Henrissat B."/>
            <person name="Grigoriev I.V."/>
            <person name="Hibbett D.S."/>
            <person name="Martin F."/>
        </authorList>
    </citation>
    <scope>NUCLEOTIDE SEQUENCE [LARGE SCALE GENOMIC DNA]</scope>
    <source>
        <strain evidence="2">UH-Slu-Lm8-n1</strain>
    </source>
</reference>
<proteinExistence type="predicted"/>
<dbReference type="EMBL" id="KN835767">
    <property type="protein sequence ID" value="KIK34352.1"/>
    <property type="molecule type" value="Genomic_DNA"/>
</dbReference>
<name>A0A0D0AJB8_9AGAM</name>
<keyword evidence="2" id="KW-1185">Reference proteome</keyword>
<evidence type="ECO:0000313" key="2">
    <source>
        <dbReference type="Proteomes" id="UP000054485"/>
    </source>
</evidence>
<accession>A0A0D0AJB8</accession>
<sequence length="239" mass="27457">MLRNGGLIAELESESLASWLNTTEGKTALISNLDISVSFRHRTYPIVLEYLPIHLQIDDAGFPTQVEQENNLPPNTIASLRWIKPPTKRTAEQRKAFALMHITDIHVANDILRDGICINNERKFNHIAKNCSATQDVCGTCGDSHKTSTCNSYRTTRCVNCRSQKHTSWNRTCPEFIRRCTEIDDKFPENRMPYFPTEHIWTQVTRPSKATEPLNTPDLRVIIWGRHPPSRQQRPDVNH</sequence>
<dbReference type="OrthoDB" id="4230923at2759"/>
<dbReference type="HOGENOM" id="CLU_083074_0_0_1"/>
<dbReference type="Proteomes" id="UP000054485">
    <property type="component" value="Unassembled WGS sequence"/>
</dbReference>
<gene>
    <name evidence="1" type="ORF">CY34DRAFT_26876</name>
</gene>
<evidence type="ECO:0000313" key="1">
    <source>
        <dbReference type="EMBL" id="KIK34352.1"/>
    </source>
</evidence>
<organism evidence="1 2">
    <name type="scientific">Suillus luteus UH-Slu-Lm8-n1</name>
    <dbReference type="NCBI Taxonomy" id="930992"/>
    <lineage>
        <taxon>Eukaryota</taxon>
        <taxon>Fungi</taxon>
        <taxon>Dikarya</taxon>
        <taxon>Basidiomycota</taxon>
        <taxon>Agaricomycotina</taxon>
        <taxon>Agaricomycetes</taxon>
        <taxon>Agaricomycetidae</taxon>
        <taxon>Boletales</taxon>
        <taxon>Suillineae</taxon>
        <taxon>Suillaceae</taxon>
        <taxon>Suillus</taxon>
    </lineage>
</organism>
<protein>
    <submittedName>
        <fullName evidence="1">Uncharacterized protein</fullName>
    </submittedName>
</protein>
<dbReference type="AlphaFoldDB" id="A0A0D0AJB8"/>
<dbReference type="InParanoid" id="A0A0D0AJB8"/>
<dbReference type="STRING" id="930992.A0A0D0AJB8"/>